<accession>A0A6P2BP24</accession>
<proteinExistence type="inferred from homology"/>
<dbReference type="OrthoDB" id="146444at2"/>
<dbReference type="Pfam" id="PF06386">
    <property type="entry name" value="GvpL_GvpF"/>
    <property type="match status" value="1"/>
</dbReference>
<evidence type="ECO:0000256" key="3">
    <source>
        <dbReference type="ARBA" id="ARBA00035643"/>
    </source>
</evidence>
<dbReference type="GO" id="GO:0031411">
    <property type="term" value="C:gas vesicle"/>
    <property type="evidence" value="ECO:0007669"/>
    <property type="project" value="UniProtKB-SubCell"/>
</dbReference>
<comment type="subcellular location">
    <subcellularLocation>
        <location evidence="2">Gas vesicle</location>
    </subcellularLocation>
</comment>
<feature type="region of interest" description="Disordered" evidence="4">
    <location>
        <begin position="173"/>
        <end position="193"/>
    </location>
</feature>
<comment type="similarity">
    <text evidence="3">Belongs to the gas vesicle GvpF/GvpL family.</text>
</comment>
<reference evidence="5 6" key="1">
    <citation type="submission" date="2018-11" db="EMBL/GenBank/DDBJ databases">
        <title>Trebonia kvetii gen.nov., sp.nov., a novel acidophilic actinobacterium, and proposal of the new actinobacterial family Treboniaceae fam. nov.</title>
        <authorList>
            <person name="Rapoport D."/>
            <person name="Sagova-Mareckova M."/>
            <person name="Sedlacek I."/>
            <person name="Provaznik J."/>
            <person name="Kralova S."/>
            <person name="Pavlinic D."/>
            <person name="Benes V."/>
            <person name="Kopecky J."/>
        </authorList>
    </citation>
    <scope>NUCLEOTIDE SEQUENCE [LARGE SCALE GENOMIC DNA]</scope>
    <source>
        <strain evidence="5 6">15Tr583</strain>
    </source>
</reference>
<evidence type="ECO:0000256" key="2">
    <source>
        <dbReference type="ARBA" id="ARBA00035108"/>
    </source>
</evidence>
<dbReference type="RefSeq" id="WP_145860445.1">
    <property type="nucleotide sequence ID" value="NZ_RPFW01000008.1"/>
</dbReference>
<dbReference type="Proteomes" id="UP000460272">
    <property type="component" value="Unassembled WGS sequence"/>
</dbReference>
<organism evidence="5 6">
    <name type="scientific">Trebonia kvetii</name>
    <dbReference type="NCBI Taxonomy" id="2480626"/>
    <lineage>
        <taxon>Bacteria</taxon>
        <taxon>Bacillati</taxon>
        <taxon>Actinomycetota</taxon>
        <taxon>Actinomycetes</taxon>
        <taxon>Streptosporangiales</taxon>
        <taxon>Treboniaceae</taxon>
        <taxon>Trebonia</taxon>
    </lineage>
</organism>
<dbReference type="PANTHER" id="PTHR36852">
    <property type="entry name" value="PROTEIN GVPL 2"/>
    <property type="match status" value="1"/>
</dbReference>
<sequence length="301" mass="31770">MSIANIVHPEACGSAELPGRERQEQTTVWAYAIIDNGVDDLAADLTWMTGVGGAPVRVAACSGLSMLVSDVSETQFGEAALRRNLENLDWLDEVARAHHHVIDAAARLFPLLPTRLATVYSSDAAACAALDERRAMLRGALRRVDGRVEWGVKAYAVPESETAAPRHARDGFAAGRDAASPDEDGAQATRGGTGLAYLRRRRAQLAAGRESRVAAVDAARTLHGALAGQADGARLHPPQSPQLSGVRLPMLLNAAYLVPADGAADFNAAVAARAAAHPELRIEVTGPWPPYSFVGDDDDGC</sequence>
<name>A0A6P2BP24_9ACTN</name>
<comment type="caution">
    <text evidence="5">The sequence shown here is derived from an EMBL/GenBank/DDBJ whole genome shotgun (WGS) entry which is preliminary data.</text>
</comment>
<dbReference type="PANTHER" id="PTHR36852:SF1">
    <property type="entry name" value="PROTEIN GVPL 2"/>
    <property type="match status" value="1"/>
</dbReference>
<evidence type="ECO:0000313" key="5">
    <source>
        <dbReference type="EMBL" id="TVZ00742.1"/>
    </source>
</evidence>
<keyword evidence="6" id="KW-1185">Reference proteome</keyword>
<evidence type="ECO:0000256" key="4">
    <source>
        <dbReference type="SAM" id="MobiDB-lite"/>
    </source>
</evidence>
<protein>
    <submittedName>
        <fullName evidence="5">GvpL/GvpF family gas vesicle protein</fullName>
    </submittedName>
</protein>
<dbReference type="GO" id="GO:0031412">
    <property type="term" value="P:gas vesicle organization"/>
    <property type="evidence" value="ECO:0007669"/>
    <property type="project" value="InterPro"/>
</dbReference>
<dbReference type="InterPro" id="IPR009430">
    <property type="entry name" value="GvpL/GvpF"/>
</dbReference>
<dbReference type="EMBL" id="RPFW01000008">
    <property type="protein sequence ID" value="TVZ00742.1"/>
    <property type="molecule type" value="Genomic_DNA"/>
</dbReference>
<gene>
    <name evidence="5" type="ORF">EAS64_35905</name>
</gene>
<keyword evidence="1" id="KW-0304">Gas vesicle</keyword>
<evidence type="ECO:0000313" key="6">
    <source>
        <dbReference type="Proteomes" id="UP000460272"/>
    </source>
</evidence>
<evidence type="ECO:0000256" key="1">
    <source>
        <dbReference type="ARBA" id="ARBA00022987"/>
    </source>
</evidence>
<dbReference type="AlphaFoldDB" id="A0A6P2BP24"/>